<keyword evidence="2" id="KW-1185">Reference proteome</keyword>
<comment type="caution">
    <text evidence="1">The sequence shown here is derived from an EMBL/GenBank/DDBJ whole genome shotgun (WGS) entry which is preliminary data.</text>
</comment>
<accession>A0ABQ3KNY5</accession>
<evidence type="ECO:0000313" key="2">
    <source>
        <dbReference type="Proteomes" id="UP000649955"/>
    </source>
</evidence>
<dbReference type="EMBL" id="BNAW01000051">
    <property type="protein sequence ID" value="GHG41525.1"/>
    <property type="molecule type" value="Genomic_DNA"/>
</dbReference>
<sequence>MVERDPDWDPYVAEPFLVPDEYAFIAGAPGFPRKVYGVSHVGAYQGVSDYRANDPVWVWEEAWRPAVVIDAGEKWIRVRYWGGFKTARVVRPRRTARHASGR</sequence>
<reference evidence="2" key="1">
    <citation type="journal article" date="2019" name="Int. J. Syst. Evol. Microbiol.">
        <title>The Global Catalogue of Microorganisms (GCM) 10K type strain sequencing project: providing services to taxonomists for standard genome sequencing and annotation.</title>
        <authorList>
            <consortium name="The Broad Institute Genomics Platform"/>
            <consortium name="The Broad Institute Genome Sequencing Center for Infectious Disease"/>
            <person name="Wu L."/>
            <person name="Ma J."/>
        </authorList>
    </citation>
    <scope>NUCLEOTIDE SEQUENCE [LARGE SCALE GENOMIC DNA]</scope>
    <source>
        <strain evidence="2">CGMCC 4.7680</strain>
    </source>
</reference>
<organism evidence="1 2">
    <name type="scientific">Amycolatopsis bullii</name>
    <dbReference type="NCBI Taxonomy" id="941987"/>
    <lineage>
        <taxon>Bacteria</taxon>
        <taxon>Bacillati</taxon>
        <taxon>Actinomycetota</taxon>
        <taxon>Actinomycetes</taxon>
        <taxon>Pseudonocardiales</taxon>
        <taxon>Pseudonocardiaceae</taxon>
        <taxon>Amycolatopsis</taxon>
    </lineage>
</organism>
<name>A0ABQ3KNY5_9PSEU</name>
<proteinExistence type="predicted"/>
<dbReference type="Proteomes" id="UP000649955">
    <property type="component" value="Unassembled WGS sequence"/>
</dbReference>
<gene>
    <name evidence="1" type="ORF">GCM10017567_73770</name>
</gene>
<protein>
    <submittedName>
        <fullName evidence="1">Uncharacterized protein</fullName>
    </submittedName>
</protein>
<evidence type="ECO:0000313" key="1">
    <source>
        <dbReference type="EMBL" id="GHG41525.1"/>
    </source>
</evidence>